<proteinExistence type="predicted"/>
<keyword evidence="3" id="KW-1185">Reference proteome</keyword>
<organism evidence="2 3">
    <name type="scientific">Arachis hypogaea</name>
    <name type="common">Peanut</name>
    <dbReference type="NCBI Taxonomy" id="3818"/>
    <lineage>
        <taxon>Eukaryota</taxon>
        <taxon>Viridiplantae</taxon>
        <taxon>Streptophyta</taxon>
        <taxon>Embryophyta</taxon>
        <taxon>Tracheophyta</taxon>
        <taxon>Spermatophyta</taxon>
        <taxon>Magnoliopsida</taxon>
        <taxon>eudicotyledons</taxon>
        <taxon>Gunneridae</taxon>
        <taxon>Pentapetalae</taxon>
        <taxon>rosids</taxon>
        <taxon>fabids</taxon>
        <taxon>Fabales</taxon>
        <taxon>Fabaceae</taxon>
        <taxon>Papilionoideae</taxon>
        <taxon>50 kb inversion clade</taxon>
        <taxon>dalbergioids sensu lato</taxon>
        <taxon>Dalbergieae</taxon>
        <taxon>Pterocarpus clade</taxon>
        <taxon>Arachis</taxon>
    </lineage>
</organism>
<name>A0A445AYE8_ARAHY</name>
<reference evidence="2 3" key="1">
    <citation type="submission" date="2019-01" db="EMBL/GenBank/DDBJ databases">
        <title>Sequencing of cultivated peanut Arachis hypogaea provides insights into genome evolution and oil improvement.</title>
        <authorList>
            <person name="Chen X."/>
        </authorList>
    </citation>
    <scope>NUCLEOTIDE SEQUENCE [LARGE SCALE GENOMIC DNA]</scope>
    <source>
        <strain evidence="3">cv. Fuhuasheng</strain>
        <tissue evidence="2">Leaves</tissue>
    </source>
</reference>
<dbReference type="Proteomes" id="UP000289738">
    <property type="component" value="Chromosome B01"/>
</dbReference>
<evidence type="ECO:0000259" key="1">
    <source>
        <dbReference type="Pfam" id="PF24750"/>
    </source>
</evidence>
<dbReference type="InterPro" id="IPR056592">
    <property type="entry name" value="Beta-prop_At3g26010-like"/>
</dbReference>
<feature type="domain" description="F-box protein At3g26010-like beta-propeller" evidence="1">
    <location>
        <begin position="4"/>
        <end position="64"/>
    </location>
</feature>
<sequence>MRFLGYKVICIFDGVNSKNECFQTMIYSSESGVWKRRCSFPPTFPVDYHRATYFKDSIYWIGSKTTLHFYLKEECMKDDLSPLPPEPCHYGYVLTPACGYMNLVGFKSGEFSVCVFRLKEDYSSPRRDDLFSVRYKYVYCKTYLIEDNEDDMGLLIHLPDKLVVLPVSRGIIKLHPADTPICPLTSPKHLRKCSIVPCVIFCAAHLCADRTPTPSLLLQLTTTVDNNDNHLDANVLFKAMSIPFSLLTASTARFHGGSRFFLPFFLCHLHREPHNAARYGCKRLRLQQHAERAMRSRGTRRKYN</sequence>
<dbReference type="AlphaFoldDB" id="A0A445AYE8"/>
<dbReference type="EMBL" id="SDMP01000011">
    <property type="protein sequence ID" value="RYR31430.1"/>
    <property type="molecule type" value="Genomic_DNA"/>
</dbReference>
<evidence type="ECO:0000313" key="3">
    <source>
        <dbReference type="Proteomes" id="UP000289738"/>
    </source>
</evidence>
<evidence type="ECO:0000313" key="2">
    <source>
        <dbReference type="EMBL" id="RYR31430.1"/>
    </source>
</evidence>
<accession>A0A445AYE8</accession>
<dbReference type="Pfam" id="PF24750">
    <property type="entry name" value="b-prop_At3g26010-like"/>
    <property type="match status" value="1"/>
</dbReference>
<gene>
    <name evidence="2" type="ORF">Ahy_B01g056234</name>
</gene>
<protein>
    <recommendedName>
        <fullName evidence="1">F-box protein At3g26010-like beta-propeller domain-containing protein</fullName>
    </recommendedName>
</protein>
<comment type="caution">
    <text evidence="2">The sequence shown here is derived from an EMBL/GenBank/DDBJ whole genome shotgun (WGS) entry which is preliminary data.</text>
</comment>